<evidence type="ECO:0000313" key="3">
    <source>
        <dbReference type="EMBL" id="MDF8265156.1"/>
    </source>
</evidence>
<protein>
    <submittedName>
        <fullName evidence="3">C1 family peptidase</fullName>
    </submittedName>
</protein>
<dbReference type="PROSITE" id="PS00639">
    <property type="entry name" value="THIOL_PROTEASE_HIS"/>
    <property type="match status" value="1"/>
</dbReference>
<dbReference type="EMBL" id="JAROAV010000032">
    <property type="protein sequence ID" value="MDF8265156.1"/>
    <property type="molecule type" value="Genomic_DNA"/>
</dbReference>
<evidence type="ECO:0000256" key="1">
    <source>
        <dbReference type="ARBA" id="ARBA00008455"/>
    </source>
</evidence>
<evidence type="ECO:0000259" key="2">
    <source>
        <dbReference type="SMART" id="SM00645"/>
    </source>
</evidence>
<dbReference type="InterPro" id="IPR039417">
    <property type="entry name" value="Peptidase_C1A_papain-like"/>
</dbReference>
<dbReference type="InterPro" id="IPR000668">
    <property type="entry name" value="Peptidase_C1A_C"/>
</dbReference>
<sequence>MAKDKIDIKAVQAAVAEAPDASWDATENRITRLPEEQRRVRLGVPVPDQPVRESLERAAAAVRSAHASGPQAAARAKAESASLPTVFDLRNVGGQSYVAGVRDQGSCGSCVSFGSVAVLEGTARFGRKTPSLAVDLSEAHLFYGHGSTVGVTCDTGWMPMPALTFCTSKGITYESDFPYVAGNPGGKTAPTGWEWHRGRATGTVDLTEKVADIKKHLTTVGPVTGCFVVYTDFYGYSSGVYKHVTGGEEGGHCVAIVGYDDTKQAWIIKNSWGTGWGMGGYAYIGYGQCLIDTWANVGVTGVRLRTWTTPKKVLGGYASGSERSGWVHVQDHGWVSVGGLTGTAHVAMFADLLTAKEKGAFVNAYENEGVIAQTYAY</sequence>
<dbReference type="PANTHER" id="PTHR12411">
    <property type="entry name" value="CYSTEINE PROTEASE FAMILY C1-RELATED"/>
    <property type="match status" value="1"/>
</dbReference>
<comment type="similarity">
    <text evidence="1">Belongs to the peptidase C1 family.</text>
</comment>
<comment type="caution">
    <text evidence="3">The sequence shown here is derived from an EMBL/GenBank/DDBJ whole genome shotgun (WGS) entry which is preliminary data.</text>
</comment>
<keyword evidence="4" id="KW-1185">Reference proteome</keyword>
<dbReference type="CDD" id="cd02248">
    <property type="entry name" value="Peptidase_C1A"/>
    <property type="match status" value="1"/>
</dbReference>
<dbReference type="SMART" id="SM00645">
    <property type="entry name" value="Pept_C1"/>
    <property type="match status" value="1"/>
</dbReference>
<organism evidence="3 4">
    <name type="scientific">Luteipulveratus flavus</name>
    <dbReference type="NCBI Taxonomy" id="3031728"/>
    <lineage>
        <taxon>Bacteria</taxon>
        <taxon>Bacillati</taxon>
        <taxon>Actinomycetota</taxon>
        <taxon>Actinomycetes</taxon>
        <taxon>Micrococcales</taxon>
        <taxon>Dermacoccaceae</taxon>
        <taxon>Luteipulveratus</taxon>
    </lineage>
</organism>
<reference evidence="3 4" key="1">
    <citation type="submission" date="2023-03" db="EMBL/GenBank/DDBJ databases">
        <title>YIM 133296 draft genome.</title>
        <authorList>
            <person name="Xiong L."/>
        </authorList>
    </citation>
    <scope>NUCLEOTIDE SEQUENCE [LARGE SCALE GENOMIC DNA]</scope>
    <source>
        <strain evidence="3 4">YIM 133296</strain>
    </source>
</reference>
<evidence type="ECO:0000313" key="4">
    <source>
        <dbReference type="Proteomes" id="UP001528912"/>
    </source>
</evidence>
<proteinExistence type="inferred from homology"/>
<gene>
    <name evidence="3" type="ORF">P4R38_12945</name>
</gene>
<dbReference type="InterPro" id="IPR025660">
    <property type="entry name" value="Pept_his_AS"/>
</dbReference>
<dbReference type="Proteomes" id="UP001528912">
    <property type="component" value="Unassembled WGS sequence"/>
</dbReference>
<name>A0ABT6C899_9MICO</name>
<dbReference type="RefSeq" id="WP_277192480.1">
    <property type="nucleotide sequence ID" value="NZ_JAROAV010000032.1"/>
</dbReference>
<accession>A0ABT6C899</accession>
<dbReference type="Gene3D" id="3.90.70.10">
    <property type="entry name" value="Cysteine proteinases"/>
    <property type="match status" value="1"/>
</dbReference>
<dbReference type="InterPro" id="IPR038765">
    <property type="entry name" value="Papain-like_cys_pep_sf"/>
</dbReference>
<dbReference type="InterPro" id="IPR013128">
    <property type="entry name" value="Peptidase_C1A"/>
</dbReference>
<dbReference type="SUPFAM" id="SSF54001">
    <property type="entry name" value="Cysteine proteinases"/>
    <property type="match status" value="1"/>
</dbReference>
<feature type="domain" description="Peptidase C1A papain C-terminal" evidence="2">
    <location>
        <begin position="83"/>
        <end position="299"/>
    </location>
</feature>
<dbReference type="Pfam" id="PF00112">
    <property type="entry name" value="Peptidase_C1"/>
    <property type="match status" value="1"/>
</dbReference>